<feature type="transmembrane region" description="Helical" evidence="1">
    <location>
        <begin position="59"/>
        <end position="78"/>
    </location>
</feature>
<evidence type="ECO:0000313" key="3">
    <source>
        <dbReference type="Proteomes" id="UP000192520"/>
    </source>
</evidence>
<dbReference type="AlphaFoldDB" id="A0A1W9NXS4"/>
<dbReference type="Pfam" id="PF06210">
    <property type="entry name" value="DUF1003"/>
    <property type="match status" value="1"/>
</dbReference>
<accession>A0A1W9NXS4</accession>
<sequence>MSLSKEVPEIEDEFSREAKDSTLEIIEYKLTAFIGSWLFLWLNMLFFILWVVFRLQYNLLTFLVSLEAIILAILILINENREIVSDRKRAIKDYKIDLTTARKLKNLEKEIKEIKEIVQRGGN</sequence>
<proteinExistence type="predicted"/>
<name>A0A1W9NXS4_UNCC3</name>
<gene>
    <name evidence="2" type="ORF">B5M47_03085</name>
</gene>
<protein>
    <recommendedName>
        <fullName evidence="4">DUF1003 domain-containing protein</fullName>
    </recommendedName>
</protein>
<feature type="transmembrane region" description="Helical" evidence="1">
    <location>
        <begin position="30"/>
        <end position="53"/>
    </location>
</feature>
<keyword evidence="1" id="KW-0812">Transmembrane</keyword>
<comment type="caution">
    <text evidence="2">The sequence shown here is derived from an EMBL/GenBank/DDBJ whole genome shotgun (WGS) entry which is preliminary data.</text>
</comment>
<evidence type="ECO:0008006" key="4">
    <source>
        <dbReference type="Google" id="ProtNLM"/>
    </source>
</evidence>
<dbReference type="InterPro" id="IPR010406">
    <property type="entry name" value="DUF1003"/>
</dbReference>
<dbReference type="EMBL" id="MZGJ01000018">
    <property type="protein sequence ID" value="OQX50810.1"/>
    <property type="molecule type" value="Genomic_DNA"/>
</dbReference>
<evidence type="ECO:0000256" key="1">
    <source>
        <dbReference type="SAM" id="Phobius"/>
    </source>
</evidence>
<reference evidence="3" key="1">
    <citation type="submission" date="2017-03" db="EMBL/GenBank/DDBJ databases">
        <title>Novel pathways for hydrocarbon cycling and metabolic interdependencies in hydrothermal sediment communities.</title>
        <authorList>
            <person name="Dombrowski N."/>
            <person name="Seitz K."/>
            <person name="Teske A."/>
            <person name="Baker B."/>
        </authorList>
    </citation>
    <scope>NUCLEOTIDE SEQUENCE [LARGE SCALE GENOMIC DNA]</scope>
</reference>
<organism evidence="2 3">
    <name type="scientific">candidate division CPR3 bacterium 4484_211</name>
    <dbReference type="NCBI Taxonomy" id="1968527"/>
    <lineage>
        <taxon>Bacteria</taxon>
        <taxon>Bacteria division CPR3</taxon>
    </lineage>
</organism>
<dbReference type="STRING" id="1968527.B5M47_03085"/>
<keyword evidence="1" id="KW-0472">Membrane</keyword>
<keyword evidence="1" id="KW-1133">Transmembrane helix</keyword>
<dbReference type="Proteomes" id="UP000192520">
    <property type="component" value="Unassembled WGS sequence"/>
</dbReference>
<evidence type="ECO:0000313" key="2">
    <source>
        <dbReference type="EMBL" id="OQX50810.1"/>
    </source>
</evidence>